<dbReference type="VEuPathDB" id="GiardiaDB:GL50803_113625"/>
<dbReference type="RefSeq" id="XP_001706384.1">
    <property type="nucleotide sequence ID" value="XM_001706332.1"/>
</dbReference>
<evidence type="ECO:0000313" key="4">
    <source>
        <dbReference type="Proteomes" id="UP000001548"/>
    </source>
</evidence>
<evidence type="ECO:0000259" key="2">
    <source>
        <dbReference type="Pfam" id="PF22941"/>
    </source>
</evidence>
<dbReference type="EMBL" id="AACB03000005">
    <property type="protein sequence ID" value="KAE8301601.1"/>
    <property type="molecule type" value="Genomic_DNA"/>
</dbReference>
<dbReference type="KEGG" id="gla:GL50803_00113625"/>
<proteinExistence type="predicted"/>
<reference evidence="3 4" key="1">
    <citation type="journal article" date="2007" name="Science">
        <title>Genomic minimalism in the early diverging intestinal parasite Giardia lamblia.</title>
        <authorList>
            <person name="Morrison H.G."/>
            <person name="McArthur A.G."/>
            <person name="Gillin F.D."/>
            <person name="Aley S.B."/>
            <person name="Adam R.D."/>
            <person name="Olsen G.J."/>
            <person name="Best A.A."/>
            <person name="Cande W.Z."/>
            <person name="Chen F."/>
            <person name="Cipriano M.J."/>
            <person name="Davids B.J."/>
            <person name="Dawson S.C."/>
            <person name="Elmendorf H.G."/>
            <person name="Hehl A.B."/>
            <person name="Holder M.E."/>
            <person name="Huse S.M."/>
            <person name="Kim U.U."/>
            <person name="Lasek-Nesselquist E."/>
            <person name="Manning G."/>
            <person name="Nigam A."/>
            <person name="Nixon J.E."/>
            <person name="Palm D."/>
            <person name="Passamaneck N.E."/>
            <person name="Prabhu A."/>
            <person name="Reich C.I."/>
            <person name="Reiner D.S."/>
            <person name="Samuelson J."/>
            <person name="Svard S.G."/>
            <person name="Sogin M.L."/>
        </authorList>
    </citation>
    <scope>NUCLEOTIDE SEQUENCE [LARGE SCALE GENOMIC DNA]</scope>
    <source>
        <strain evidence="3 4">WB C6</strain>
    </source>
</reference>
<evidence type="ECO:0000313" key="3">
    <source>
        <dbReference type="EMBL" id="KAE8301601.1"/>
    </source>
</evidence>
<sequence length="1954" mass="219477">MNGDGSLAAPSEKHVQEAKESHANTVEELCSYCEFKLDSSCIRMHCHVCKDFSLCLNCYLSQAEYKTHNSSHLMYPRTAFNMVAWPDGWTISDDLGLLEAIEINGIGSWEAIHRFMHRPAHEPLETIIRHFNYIFSDTGIMGAQVLDTLTTEAQEQAFLQQLPPLATLQQYSEMMDAYSMHIWREVQAIKGRGQLETHSADLLPNTLPMAGPIELSGPSKPASQSSRPLLSLENMEQWPERATPDIIAAVMEYLRAPPPPECQALSQGFKTVPQSVYDNVMRELPDNYSTLFKNFILAENAVDLGLITPDVCVYPRGVELRDIPHNSGEGDGKRFVHGSWPLRRDFTVEYVNKAEYPLMFMRIFYGKETKLSMQLKVRTLQAYVVRLLEREKRKRFVFQFSLHRTDFAIDELTLATDEETIRRQGREKEFALPLKIELYNPTDILINKFEANHSWLLRAFSTRLEFRQFAALHIQDCELRRYIHTLQIARFLGLRTLDQLIDVDVFMRNPLLYGDQYGAQNELRRRLPLFLYTPPADGKEKPGSSSSANCFFESPGQRQSIMDGICMSLYLQNEFKTLAFLNAEVDNEQPFIYFAQHDAGREHAQLVSDLASSPAARYTSRLSVDVDPGTNTGVMIETMQANSNHASRCFFSDEASGRFGASALWYLVDKAAVVGPLEQSKTPLTLEFIFLRLFKFCGGSEVADGKLSSIGKESLVYRVMDLIYKLFCISKTSVEVVATSRLSCGAVLTVHLVGLSVLSIMSAIAYNNSFMMSLFNDDFVKYARQGDSMDTRPSGDEAEPAPTEAGDAEGSDRARQESKLPDQGGEERTKEDPDTDMHDAPQPSLVNKLGDLAADEPPLKRALADDPLDAIEDEVQRKAKFLSQLKPVIANTLTMDAGAHYEALVLICPWLEEIFVTNKFLHDSKRLAATTSKEAPPTSLLVYQAFVQWLSTIMAKGVSMFSTEQQTQYENSIYAQIGGAQATMLQMLINIFKDSTQLRPFLRSFTSSFLDTGSDVTSADIELKETVCATGAIVDYTIQKYRSLMHQSTSWDTFFNARALGHVTYTTLRSDRVGFNNVHVFSNISFCLQVAPMSSLLCSLLASILPHTIMAYGLKSPFVASLLKLLTDRRSEISFEVCIGYPEYLVHPDFRYADKAMQGDVGEADRMANGLIHFLKSTHSYTDKEGLDPDAIRSSIWLPSAAYGLFISSAPQPHRKKIFEAYRQASYLIACTEQEMHYRDKNLYMFYGSFKQFSLQEHLVPYEMCTTHLWLSLRYLPSVADTDAPYYKATQKLKKIASKCANINPVTIMASEYQIAKLSKAEYKDLRIRLCTTDRKIVLYTLRDYSRDMFFKICDTLLTLTQQKLNILVEQNRYLLANDPFYRDQTNVRQSKRTTPGQAGRNIIDAFNHSNIALITSQFDAFMAHDHFLLRYDNPGDAPRGCSESSAKSRTISEKLKLQGLDPSTYYIIEPKEYLFGPVMPRKSYIQADSQNRPSAILPINMRPRMVKPHQMRYLHSSVGTATDLMSHNEFCSRYLTRGEVIFLALSEIDIETYLFAKESFIASGYIITRTIFSVFDCRPGACEIMAILVISALCSQSAYSTVPMMNSFDNTKIDYSVEWAHCTPYHLFLNTLGDRQARDENVSTEITAHTDIKLTYGTREISTISNLRLPKAKFEPNIMSVDSLNIPATLLQKANEIIDKDSLDKAIRSYRSIFLQSHFNQDYRAAASNSLGSSNHEQHSNLSHQYMYHPSSGFPARSTYTKSVLKVSIETQTVLSFWRDEKAKRVQKILSAPKPVHQGHVRPPTTMPAAPGAIPPPVAPALPSFPPLKTSQASSRPPPGIFPPTPSELPVTPAVPPGLSPRLPPQAGQGGLPLPYPPPVVQGPVLPMVQPGPYLPSSCAVIPSEAHQLHQLPNISPVLPESVKNSIGQHSYSSLNISVQQNLLSGGLNPSNH</sequence>
<gene>
    <name evidence="3" type="ORF">GL50803_00113625</name>
</gene>
<organism evidence="3 4">
    <name type="scientific">Giardia intestinalis (strain ATCC 50803 / WB clone C6)</name>
    <name type="common">Giardia lamblia</name>
    <dbReference type="NCBI Taxonomy" id="184922"/>
    <lineage>
        <taxon>Eukaryota</taxon>
        <taxon>Metamonada</taxon>
        <taxon>Diplomonadida</taxon>
        <taxon>Hexamitidae</taxon>
        <taxon>Giardiinae</taxon>
        <taxon>Giardia</taxon>
    </lineage>
</organism>
<feature type="compositionally biased region" description="Pro residues" evidence="1">
    <location>
        <begin position="1814"/>
        <end position="1827"/>
    </location>
</feature>
<dbReference type="SUPFAM" id="SSF57850">
    <property type="entry name" value="RING/U-box"/>
    <property type="match status" value="1"/>
</dbReference>
<protein>
    <recommendedName>
        <fullName evidence="2">Transcriptional adapter 2-alpha/beta-like domain-containing protein</fullName>
    </recommendedName>
</protein>
<feature type="domain" description="Transcriptional adapter 2-alpha/beta-like" evidence="2">
    <location>
        <begin position="340"/>
        <end position="407"/>
    </location>
</feature>
<name>A8BKZ3_GIAIC</name>
<dbReference type="PANTHER" id="PTHR12374:SF28">
    <property type="entry name" value="MYB-LIKE PROTEIN J"/>
    <property type="match status" value="1"/>
</dbReference>
<dbReference type="HOGENOM" id="CLU_234726_0_0_1"/>
<dbReference type="CDD" id="cd02345">
    <property type="entry name" value="ZZ_dah"/>
    <property type="match status" value="1"/>
</dbReference>
<feature type="compositionally biased region" description="Basic and acidic residues" evidence="1">
    <location>
        <begin position="810"/>
        <end position="839"/>
    </location>
</feature>
<dbReference type="OMA" id="IASKCAN"/>
<feature type="compositionally biased region" description="Low complexity" evidence="1">
    <location>
        <begin position="1804"/>
        <end position="1813"/>
    </location>
</feature>
<dbReference type="Pfam" id="PF22941">
    <property type="entry name" value="TADA2A-like_3rd"/>
    <property type="match status" value="1"/>
</dbReference>
<comment type="caution">
    <text evidence="3">The sequence shown here is derived from an EMBL/GenBank/DDBJ whole genome shotgun (WGS) entry which is preliminary data.</text>
</comment>
<dbReference type="GeneID" id="5699273"/>
<evidence type="ECO:0000256" key="1">
    <source>
        <dbReference type="SAM" id="MobiDB-lite"/>
    </source>
</evidence>
<feature type="region of interest" description="Disordered" evidence="1">
    <location>
        <begin position="786"/>
        <end position="845"/>
    </location>
</feature>
<keyword evidence="4" id="KW-1185">Reference proteome</keyword>
<accession>A8BKZ3</accession>
<dbReference type="STRING" id="184922.A8BKZ3"/>
<dbReference type="Proteomes" id="UP000001548">
    <property type="component" value="Unassembled WGS sequence"/>
</dbReference>
<feature type="compositionally biased region" description="Pro residues" evidence="1">
    <location>
        <begin position="1837"/>
        <end position="1865"/>
    </location>
</feature>
<dbReference type="PANTHER" id="PTHR12374">
    <property type="entry name" value="TRANSCRIPTIONAL ADAPTOR 2 ADA2 -RELATED"/>
    <property type="match status" value="1"/>
</dbReference>
<feature type="region of interest" description="Disordered" evidence="1">
    <location>
        <begin position="1795"/>
        <end position="1869"/>
    </location>
</feature>
<dbReference type="InterPro" id="IPR055141">
    <property type="entry name" value="TADA2A_B-like_dom"/>
</dbReference>